<evidence type="ECO:0000256" key="8">
    <source>
        <dbReference type="ARBA" id="ARBA00022918"/>
    </source>
</evidence>
<feature type="domain" description="Reverse transcriptase" evidence="9">
    <location>
        <begin position="629"/>
        <end position="810"/>
    </location>
</feature>
<keyword evidence="12" id="KW-1185">Reference proteome</keyword>
<reference evidence="11 12" key="1">
    <citation type="submission" date="2016-10" db="EMBL/GenBank/DDBJ databases">
        <title>Genome sequence of the basidiomycete white-rot fungus Trametes pubescens.</title>
        <authorList>
            <person name="Makela M.R."/>
            <person name="Granchi Z."/>
            <person name="Peng M."/>
            <person name="De Vries R.P."/>
            <person name="Grigoriev I."/>
            <person name="Riley R."/>
            <person name="Hilden K."/>
        </authorList>
    </citation>
    <scope>NUCLEOTIDE SEQUENCE [LARGE SCALE GENOMIC DNA]</scope>
    <source>
        <strain evidence="11 12">FBCC735</strain>
    </source>
</reference>
<dbReference type="InterPro" id="IPR043128">
    <property type="entry name" value="Rev_trsase/Diguanyl_cyclase"/>
</dbReference>
<keyword evidence="5" id="KW-0255">Endonuclease</keyword>
<dbReference type="PROSITE" id="PS50878">
    <property type="entry name" value="RT_POL"/>
    <property type="match status" value="1"/>
</dbReference>
<evidence type="ECO:0000256" key="2">
    <source>
        <dbReference type="ARBA" id="ARBA00022679"/>
    </source>
</evidence>
<dbReference type="EC" id="2.7.7.49" evidence="1"/>
<keyword evidence="8" id="KW-0695">RNA-directed DNA polymerase</keyword>
<dbReference type="InterPro" id="IPR041588">
    <property type="entry name" value="Integrase_H2C2"/>
</dbReference>
<dbReference type="GO" id="GO:0004519">
    <property type="term" value="F:endonuclease activity"/>
    <property type="evidence" value="ECO:0007669"/>
    <property type="project" value="UniProtKB-KW"/>
</dbReference>
<name>A0A1M2V6S3_TRAPU</name>
<dbReference type="InterPro" id="IPR041373">
    <property type="entry name" value="RT_RNaseH"/>
</dbReference>
<dbReference type="Gene3D" id="3.30.70.270">
    <property type="match status" value="2"/>
</dbReference>
<dbReference type="InterPro" id="IPR001584">
    <property type="entry name" value="Integrase_cat-core"/>
</dbReference>
<feature type="domain" description="Integrase catalytic" evidence="10">
    <location>
        <begin position="1193"/>
        <end position="1323"/>
    </location>
</feature>
<dbReference type="Pfam" id="PF17921">
    <property type="entry name" value="Integrase_H2C2"/>
    <property type="match status" value="1"/>
</dbReference>
<organism evidence="11 12">
    <name type="scientific">Trametes pubescens</name>
    <name type="common">White-rot fungus</name>
    <dbReference type="NCBI Taxonomy" id="154538"/>
    <lineage>
        <taxon>Eukaryota</taxon>
        <taxon>Fungi</taxon>
        <taxon>Dikarya</taxon>
        <taxon>Basidiomycota</taxon>
        <taxon>Agaricomycotina</taxon>
        <taxon>Agaricomycetes</taxon>
        <taxon>Polyporales</taxon>
        <taxon>Polyporaceae</taxon>
        <taxon>Trametes</taxon>
    </lineage>
</organism>
<protein>
    <recommendedName>
        <fullName evidence="1">RNA-directed DNA polymerase</fullName>
        <ecNumber evidence="1">2.7.7.49</ecNumber>
    </recommendedName>
</protein>
<dbReference type="GO" id="GO:0016787">
    <property type="term" value="F:hydrolase activity"/>
    <property type="evidence" value="ECO:0007669"/>
    <property type="project" value="UniProtKB-KW"/>
</dbReference>
<dbReference type="Proteomes" id="UP000184267">
    <property type="component" value="Unassembled WGS sequence"/>
</dbReference>
<accession>A0A1M2V6S3</accession>
<dbReference type="InterPro" id="IPR043502">
    <property type="entry name" value="DNA/RNA_pol_sf"/>
</dbReference>
<dbReference type="SUPFAM" id="SSF53098">
    <property type="entry name" value="Ribonuclease H-like"/>
    <property type="match status" value="1"/>
</dbReference>
<dbReference type="Gene3D" id="2.40.70.10">
    <property type="entry name" value="Acid Proteases"/>
    <property type="match status" value="1"/>
</dbReference>
<dbReference type="STRING" id="154538.A0A1M2V6S3"/>
<dbReference type="InterPro" id="IPR000477">
    <property type="entry name" value="RT_dom"/>
</dbReference>
<evidence type="ECO:0000313" key="12">
    <source>
        <dbReference type="Proteomes" id="UP000184267"/>
    </source>
</evidence>
<dbReference type="InterPro" id="IPR050951">
    <property type="entry name" value="Retrovirus_Pol_polyprotein"/>
</dbReference>
<dbReference type="GO" id="GO:0005634">
    <property type="term" value="C:nucleus"/>
    <property type="evidence" value="ECO:0007669"/>
    <property type="project" value="UniProtKB-ARBA"/>
</dbReference>
<keyword evidence="7" id="KW-0694">RNA-binding</keyword>
<gene>
    <name evidence="11" type="ORF">TRAPUB_6062</name>
</gene>
<keyword evidence="4" id="KW-0540">Nuclease</keyword>
<dbReference type="Gene3D" id="1.10.340.70">
    <property type="match status" value="1"/>
</dbReference>
<comment type="caution">
    <text evidence="11">The sequence shown here is derived from an EMBL/GenBank/DDBJ whole genome shotgun (WGS) entry which is preliminary data.</text>
</comment>
<evidence type="ECO:0000259" key="10">
    <source>
        <dbReference type="PROSITE" id="PS50994"/>
    </source>
</evidence>
<evidence type="ECO:0000256" key="7">
    <source>
        <dbReference type="ARBA" id="ARBA00022884"/>
    </source>
</evidence>
<evidence type="ECO:0000256" key="1">
    <source>
        <dbReference type="ARBA" id="ARBA00012493"/>
    </source>
</evidence>
<dbReference type="CDD" id="cd00303">
    <property type="entry name" value="retropepsin_like"/>
    <property type="match status" value="1"/>
</dbReference>
<evidence type="ECO:0000313" key="11">
    <source>
        <dbReference type="EMBL" id="OJT03284.1"/>
    </source>
</evidence>
<dbReference type="CDD" id="cd09274">
    <property type="entry name" value="RNase_HI_RT_Ty3"/>
    <property type="match status" value="1"/>
</dbReference>
<dbReference type="CDD" id="cd01647">
    <property type="entry name" value="RT_LTR"/>
    <property type="match status" value="1"/>
</dbReference>
<dbReference type="Gene3D" id="3.30.420.10">
    <property type="entry name" value="Ribonuclease H-like superfamily/Ribonuclease H"/>
    <property type="match status" value="1"/>
</dbReference>
<dbReference type="OrthoDB" id="3232518at2759"/>
<dbReference type="PANTHER" id="PTHR37984">
    <property type="entry name" value="PROTEIN CBG26694"/>
    <property type="match status" value="1"/>
</dbReference>
<evidence type="ECO:0000256" key="4">
    <source>
        <dbReference type="ARBA" id="ARBA00022722"/>
    </source>
</evidence>
<dbReference type="GO" id="GO:0015074">
    <property type="term" value="P:DNA integration"/>
    <property type="evidence" value="ECO:0007669"/>
    <property type="project" value="InterPro"/>
</dbReference>
<evidence type="ECO:0000256" key="5">
    <source>
        <dbReference type="ARBA" id="ARBA00022759"/>
    </source>
</evidence>
<dbReference type="SUPFAM" id="SSF56672">
    <property type="entry name" value="DNA/RNA polymerases"/>
    <property type="match status" value="1"/>
</dbReference>
<sequence>MSNAEAEVKTSSKGPPVLCDGKITPSVLNKWELGCMQYFREKEIEDDKMVLRVGGSIANEVVRDWYINDYERYDTMTWDAFLAAIRFRFLPKGWASSIRSQIIGTRQSHDQSFDDFSFELEKLNARLRSTGFRFTDDALRVIMAANVVEDLRLAIEEELIVSLENYVDWKDAVSSADYRRLRMRDLVNRTVNARASASAKAASASKTTTSTTRTIVAGTSSSSRINLPRLTDEEKKLLNDHKGCYKCRRFYQSHTSGACPNGYPDATKYTALTARDASAAKTAKEGGKPKAIAAITDETSPEDEHEHVVAAVSAAPSPLAATTGILGSGSGSDSDDSVSSPFFAKHTTLSASILSPSSLAATFPMLIDSGSAAVLIRRDVVEKTGLRLRTLPEPYRLGNAWGTGQDESKSWVKLKLSLPLSSWESVSCRAIVVDSLCTPVLLGKPFLLANRIVEDHAAGTLVSTLSGFDLLRPPLAEPPPKPITQKERIAARLVLAVEAEEKAQEPVDNARIKHRHFVRELNSRIQLRRISHDAAASDGAAHLVGAVRAGAEARAKALDFAETLEAENVTMKARFKDLFLKDIPHVNQLPTNVYHRFLLKDPNLAIARRQYSCPKKYREVWKQLLDRHIQAGRLRASDSPYASPAFLIPKSDPNALPRWVNDYRVLNANTVPDSHPLPLISEILSDCGNGFIWAKLDMTDSFYQTPVHPDDIKYTAVTTPFGLYEWTVMPQGCRNAPSTHQRRMFSALRPLIGSICHVYLDDIIIWSKSLDEHRHNVELVLQALRDAHLYCSDKKTHLFLTEVDFLGHHISARGVEADPKKIEKILNWPRPRSVADVRAFLGLVRYVANFLPNLAEHTALLTPLTGKDAELEFPEWSPKHQSAFEAIKQLVCSRECLTVIDHQNLGDNRIFVSCDASDLRTGAMLSYGPSLETARPVAFESAQLRAAELNYPVHEKELLAIVRALKKWRVDLLGVPFTVFSDHRTLENFHTQKDLSRRQARWQEFLAQYDFTIKYIRGEDNIAADVLSRADLGDDEVLDVSTCAAVAVIRDATVALRSVLPEPTVVCAATTGCLRVVSDPTWLTSIREGYGRDKYCTRLREQIGSLGIRETNGLLFVGERLVIPRIRDVREALFRCAHDALGHFGFDKSYAALRDAYHWPNMRKELETMYIPSCEDCQRNKGSTSKPSGPLHPLPVPDGRGEAIAIDFVGKLPEDDGFDCIATITDRLGADMRLIPTRVDVTAEEFAVQFFDHWYCENGLPTEIVSDRDRLFVSAFWKALHVLTGVKVKLSTSFHPQTDGASERTNKTMIQSLRYHVQRNQKG</sequence>
<evidence type="ECO:0000259" key="9">
    <source>
        <dbReference type="PROSITE" id="PS50878"/>
    </source>
</evidence>
<evidence type="ECO:0000256" key="6">
    <source>
        <dbReference type="ARBA" id="ARBA00022801"/>
    </source>
</evidence>
<dbReference type="Pfam" id="PF00078">
    <property type="entry name" value="RVT_1"/>
    <property type="match status" value="1"/>
</dbReference>
<evidence type="ECO:0000256" key="3">
    <source>
        <dbReference type="ARBA" id="ARBA00022695"/>
    </source>
</evidence>
<feature type="non-terminal residue" evidence="11">
    <location>
        <position position="1323"/>
    </location>
</feature>
<dbReference type="PROSITE" id="PS50994">
    <property type="entry name" value="INTEGRASE"/>
    <property type="match status" value="1"/>
</dbReference>
<dbReference type="GO" id="GO:0003723">
    <property type="term" value="F:RNA binding"/>
    <property type="evidence" value="ECO:0007669"/>
    <property type="project" value="UniProtKB-KW"/>
</dbReference>
<dbReference type="InterPro" id="IPR036397">
    <property type="entry name" value="RNaseH_sf"/>
</dbReference>
<dbReference type="Pfam" id="PF17917">
    <property type="entry name" value="RT_RNaseH"/>
    <property type="match status" value="1"/>
</dbReference>
<dbReference type="Gene3D" id="3.10.10.10">
    <property type="entry name" value="HIV Type 1 Reverse Transcriptase, subunit A, domain 1"/>
    <property type="match status" value="1"/>
</dbReference>
<dbReference type="GO" id="GO:0003964">
    <property type="term" value="F:RNA-directed DNA polymerase activity"/>
    <property type="evidence" value="ECO:0007669"/>
    <property type="project" value="UniProtKB-KW"/>
</dbReference>
<proteinExistence type="predicted"/>
<keyword evidence="3" id="KW-0548">Nucleotidyltransferase</keyword>
<dbReference type="InterPro" id="IPR012337">
    <property type="entry name" value="RNaseH-like_sf"/>
</dbReference>
<keyword evidence="6" id="KW-0378">Hydrolase</keyword>
<dbReference type="PANTHER" id="PTHR37984:SF5">
    <property type="entry name" value="PROTEIN NYNRIN-LIKE"/>
    <property type="match status" value="1"/>
</dbReference>
<dbReference type="EMBL" id="MNAD01001619">
    <property type="protein sequence ID" value="OJT03284.1"/>
    <property type="molecule type" value="Genomic_DNA"/>
</dbReference>
<keyword evidence="2" id="KW-0808">Transferase</keyword>
<dbReference type="InterPro" id="IPR021109">
    <property type="entry name" value="Peptidase_aspartic_dom_sf"/>
</dbReference>